<dbReference type="InterPro" id="IPR052906">
    <property type="entry name" value="Type_IV_Methyl-Rstrct_Enzyme"/>
</dbReference>
<keyword evidence="3" id="KW-0540">Nuclease</keyword>
<dbReference type="PANTHER" id="PTHR30015">
    <property type="entry name" value="MRR RESTRICTION SYSTEM PROTEIN"/>
    <property type="match status" value="1"/>
</dbReference>
<keyword evidence="4" id="KW-1185">Reference proteome</keyword>
<evidence type="ECO:0000259" key="2">
    <source>
        <dbReference type="Pfam" id="PF04471"/>
    </source>
</evidence>
<reference evidence="3" key="1">
    <citation type="submission" date="2021-01" db="EMBL/GenBank/DDBJ databases">
        <title>Whole genome shotgun sequence of Sphaerimonospora thailandensis NBRC 107569.</title>
        <authorList>
            <person name="Komaki H."/>
            <person name="Tamura T."/>
        </authorList>
    </citation>
    <scope>NUCLEOTIDE SEQUENCE</scope>
    <source>
        <strain evidence="3">NBRC 107569</strain>
    </source>
</reference>
<dbReference type="AlphaFoldDB" id="A0A8J3W0Z7"/>
<keyword evidence="3" id="KW-0255">Endonuclease</keyword>
<dbReference type="Pfam" id="PF04471">
    <property type="entry name" value="Mrr_cat"/>
    <property type="match status" value="1"/>
</dbReference>
<sequence>MARRRSLATTIAQMQREAARAQAQQIRAQQAAVRNAERARAAYARAQAAEEKERKRLYQESRAADVAAMNEGLELRMQALATILQATLQVDDHIDFESLKRPATIPAWQHKHLEVPVPAPQWEQFAPAEPTGMGKLFGKSKYQQALAAAQGQFQQAMAQHQTQERSRTQALAEARAAYEGMVNARKAEAARQHAEIDAFRNEYESGDPDAVVSYYDMVLQRSSYPEGFPQHFKIAFVPESRQLVVEYELPTVDIVPVAKQHRYVKSSDSINESARPATQIKSAYAAAIAQVALRTVHELFEADRGRHLDVVVFNGVVDTIDPASGQKTRPCLITLRTTRDTFGALDLAHVDPLKCLQHLSAGVSKSPVELTPVRPVLEFNMVDARFVEESDALSIIDSRPNLMDLSPGEFEALIQNLFTKMGLEARQTRASRDGGVDCIAYDPRPIFGGKVVIQAKRYKNTVGVSAVRDLYGTLQNEGASKGILVTTAGYGQASFEFAKNKPIELIDGANLLYLLEEHAGVQAKIVPPDEWRDPA</sequence>
<dbReference type="Gene3D" id="3.40.1350.10">
    <property type="match status" value="1"/>
</dbReference>
<gene>
    <name evidence="3" type="ORF">Mth01_50370</name>
</gene>
<accession>A0A8J3W0Z7</accession>
<dbReference type="GO" id="GO:0015666">
    <property type="term" value="F:restriction endodeoxyribonuclease activity"/>
    <property type="evidence" value="ECO:0007669"/>
    <property type="project" value="TreeGrafter"/>
</dbReference>
<evidence type="ECO:0000313" key="3">
    <source>
        <dbReference type="EMBL" id="GIH72784.1"/>
    </source>
</evidence>
<keyword evidence="3" id="KW-0378">Hydrolase</keyword>
<dbReference type="SUPFAM" id="SSF52980">
    <property type="entry name" value="Restriction endonuclease-like"/>
    <property type="match status" value="1"/>
</dbReference>
<evidence type="ECO:0000313" key="4">
    <source>
        <dbReference type="Proteomes" id="UP000610966"/>
    </source>
</evidence>
<evidence type="ECO:0000256" key="1">
    <source>
        <dbReference type="SAM" id="Coils"/>
    </source>
</evidence>
<dbReference type="PANTHER" id="PTHR30015:SF7">
    <property type="entry name" value="TYPE IV METHYL-DIRECTED RESTRICTION ENZYME ECOKMRR"/>
    <property type="match status" value="1"/>
</dbReference>
<dbReference type="EMBL" id="BOOG01000062">
    <property type="protein sequence ID" value="GIH72784.1"/>
    <property type="molecule type" value="Genomic_DNA"/>
</dbReference>
<proteinExistence type="predicted"/>
<name>A0A8J3W0Z7_9ACTN</name>
<keyword evidence="1" id="KW-0175">Coiled coil</keyword>
<comment type="caution">
    <text evidence="3">The sequence shown here is derived from an EMBL/GenBank/DDBJ whole genome shotgun (WGS) entry which is preliminary data.</text>
</comment>
<dbReference type="GO" id="GO:0003677">
    <property type="term" value="F:DNA binding"/>
    <property type="evidence" value="ECO:0007669"/>
    <property type="project" value="InterPro"/>
</dbReference>
<feature type="coiled-coil region" evidence="1">
    <location>
        <begin position="4"/>
        <end position="56"/>
    </location>
</feature>
<dbReference type="InterPro" id="IPR007560">
    <property type="entry name" value="Restrct_endonuc_IV_Mrr"/>
</dbReference>
<dbReference type="InterPro" id="IPR011856">
    <property type="entry name" value="tRNA_endonuc-like_dom_sf"/>
</dbReference>
<dbReference type="InterPro" id="IPR011335">
    <property type="entry name" value="Restrct_endonuc-II-like"/>
</dbReference>
<dbReference type="GO" id="GO:0009307">
    <property type="term" value="P:DNA restriction-modification system"/>
    <property type="evidence" value="ECO:0007669"/>
    <property type="project" value="InterPro"/>
</dbReference>
<protein>
    <submittedName>
        <fullName evidence="3">Restriction endonuclease</fullName>
    </submittedName>
</protein>
<feature type="domain" description="Restriction endonuclease type IV Mrr" evidence="2">
    <location>
        <begin position="404"/>
        <end position="515"/>
    </location>
</feature>
<organism evidence="3 4">
    <name type="scientific">Sphaerimonospora thailandensis</name>
    <dbReference type="NCBI Taxonomy" id="795644"/>
    <lineage>
        <taxon>Bacteria</taxon>
        <taxon>Bacillati</taxon>
        <taxon>Actinomycetota</taxon>
        <taxon>Actinomycetes</taxon>
        <taxon>Streptosporangiales</taxon>
        <taxon>Streptosporangiaceae</taxon>
        <taxon>Sphaerimonospora</taxon>
    </lineage>
</organism>
<dbReference type="Proteomes" id="UP000610966">
    <property type="component" value="Unassembled WGS sequence"/>
</dbReference>